<evidence type="ECO:0000313" key="1">
    <source>
        <dbReference type="EMBL" id="MEX3932702.1"/>
    </source>
</evidence>
<sequence>MRPLLHVEVLTGAQINDFIRKSQERANKLGDKVPGGKPLLVIQQRAKLVKPADPQSNTGLAGLTLALATGKQGDPGKGLWAKVQPTRIAAQSGTHAHGHGHGHAHPASGTPVGDPLWVERTKYAGKVAGATVPTWTNFPLQLANAQAPSVGYQQVFLRAQLDQGREIHRATDDQGVQWWSITAGDDDGRSITRWVCEKSHPDTLWQSPWAWPGFDMVDTTSVPLFDMYRRSLFETKQLLDGEEQEFSAVAAKINASPFIAKLEKATKRQGSGKGNVVPADLKRALTVRWLAGAVSHLIFRYESEWGGDMSKWEALSSIMGEDGKPIWQAEMERIEKLQWWSKVSAINGFPASPDVWHIHPIGLVGNFSSKPELITLEMLEAVDPRGDKFYHTQILPALNKYASGYQVNTPRRIAHFLSQIVVESNFKNVEEQLSYSVKRMKQMFGCKAALRGAHQRAYTEAAGDIVCNFGRLRDKLWTQTSNYEHNPKNLVSYVYAGRYGKGDEATGVVTNIVGEG</sequence>
<gene>
    <name evidence="1" type="ORF">AB4Y32_12980</name>
</gene>
<protein>
    <submittedName>
        <fullName evidence="1">Uncharacterized protein</fullName>
    </submittedName>
</protein>
<keyword evidence="2" id="KW-1185">Reference proteome</keyword>
<dbReference type="EMBL" id="JBFRCH010000005">
    <property type="protein sequence ID" value="MEX3932702.1"/>
    <property type="molecule type" value="Genomic_DNA"/>
</dbReference>
<proteinExistence type="predicted"/>
<comment type="caution">
    <text evidence="1">The sequence shown here is derived from an EMBL/GenBank/DDBJ whole genome shotgun (WGS) entry which is preliminary data.</text>
</comment>
<accession>A0ACC6TZD9</accession>
<evidence type="ECO:0000313" key="2">
    <source>
        <dbReference type="Proteomes" id="UP001558850"/>
    </source>
</evidence>
<organism evidence="1 2">
    <name type="scientific">Paraburkholderia phymatum</name>
    <dbReference type="NCBI Taxonomy" id="148447"/>
    <lineage>
        <taxon>Bacteria</taxon>
        <taxon>Pseudomonadati</taxon>
        <taxon>Pseudomonadota</taxon>
        <taxon>Betaproteobacteria</taxon>
        <taxon>Burkholderiales</taxon>
        <taxon>Burkholderiaceae</taxon>
        <taxon>Paraburkholderia</taxon>
    </lineage>
</organism>
<dbReference type="Proteomes" id="UP001558850">
    <property type="component" value="Unassembled WGS sequence"/>
</dbReference>
<reference evidence="1" key="1">
    <citation type="submission" date="2024-07" db="EMBL/GenBank/DDBJ databases">
        <title>A survey of Mimosa microsymbionts across Brazilian biomes reveals a high diversity of Paraburkholderia nodulating endemic species, but also that Cupriavidus is common as a symbiont of widespread species.</title>
        <authorList>
            <person name="Rouws L."/>
            <person name="Barauna A."/>
            <person name="Beukes C."/>
            <person name="Rouws J.R.C."/>
            <person name="De Faria S.M."/>
            <person name="Gross E."/>
            <person name="Bueno Dos Reis Junior F."/>
            <person name="Simon M.F."/>
            <person name="Maluk M."/>
            <person name="Odee D.W."/>
            <person name="Kenicer G."/>
            <person name="Young J.P.W."/>
            <person name="Reis V.M."/>
            <person name="Zilli J."/>
            <person name="James E.K."/>
        </authorList>
    </citation>
    <scope>NUCLEOTIDE SEQUENCE</scope>
    <source>
        <strain evidence="1">EG181B</strain>
    </source>
</reference>
<name>A0ACC6TZD9_9BURK</name>